<proteinExistence type="predicted"/>
<dbReference type="Proteomes" id="UP000309061">
    <property type="component" value="Chromosome"/>
</dbReference>
<protein>
    <recommendedName>
        <fullName evidence="3">DUF2946 domain-containing protein</fullName>
    </recommendedName>
</protein>
<name>A0A6B8KEC4_9HYPH</name>
<dbReference type="EMBL" id="CP046052">
    <property type="protein sequence ID" value="QGM46804.1"/>
    <property type="molecule type" value="Genomic_DNA"/>
</dbReference>
<organism evidence="1 2">
    <name type="scientific">Methylocystis heyeri</name>
    <dbReference type="NCBI Taxonomy" id="391905"/>
    <lineage>
        <taxon>Bacteria</taxon>
        <taxon>Pseudomonadati</taxon>
        <taxon>Pseudomonadota</taxon>
        <taxon>Alphaproteobacteria</taxon>
        <taxon>Hyphomicrobiales</taxon>
        <taxon>Methylocystaceae</taxon>
        <taxon>Methylocystis</taxon>
    </lineage>
</organism>
<gene>
    <name evidence="1" type="ORF">H2LOC_014480</name>
</gene>
<evidence type="ECO:0008006" key="3">
    <source>
        <dbReference type="Google" id="ProtNLM"/>
    </source>
</evidence>
<reference evidence="1 2" key="1">
    <citation type="submission" date="2019-11" db="EMBL/GenBank/DDBJ databases">
        <title>The genome sequence of Methylocystis heyeri.</title>
        <authorList>
            <person name="Oshkin I.Y."/>
            <person name="Miroshnikov K."/>
            <person name="Dedysh S.N."/>
        </authorList>
    </citation>
    <scope>NUCLEOTIDE SEQUENCE [LARGE SCALE GENOMIC DNA]</scope>
    <source>
        <strain evidence="1 2">H2</strain>
    </source>
</reference>
<dbReference type="AlphaFoldDB" id="A0A6B8KEC4"/>
<evidence type="ECO:0000313" key="2">
    <source>
        <dbReference type="Proteomes" id="UP000309061"/>
    </source>
</evidence>
<dbReference type="KEGG" id="mhey:H2LOC_014480"/>
<keyword evidence="2" id="KW-1185">Reference proteome</keyword>
<accession>A0A6B8KEC4</accession>
<evidence type="ECO:0000313" key="1">
    <source>
        <dbReference type="EMBL" id="QGM46804.1"/>
    </source>
</evidence>
<sequence length="142" mass="15337">MTIYRRELMDHATRALLARDVALALVLVIGFVVSATGVDRLSNQVERASISSYAQACLGSRADGENTPAPFRHVCLDCVICLGRTDDVVPQATFQLTRQGLVVPPPAFAKIVYSFAQSTLPQRLVGWSSSWSSRGSPSRAAT</sequence>
<dbReference type="RefSeq" id="WP_136497695.1">
    <property type="nucleotide sequence ID" value="NZ_CP046052.1"/>
</dbReference>